<organism evidence="2 3">
    <name type="scientific">Helicobacter aurati</name>
    <dbReference type="NCBI Taxonomy" id="137778"/>
    <lineage>
        <taxon>Bacteria</taxon>
        <taxon>Pseudomonadati</taxon>
        <taxon>Campylobacterota</taxon>
        <taxon>Epsilonproteobacteria</taxon>
        <taxon>Campylobacterales</taxon>
        <taxon>Helicobacteraceae</taxon>
        <taxon>Helicobacter</taxon>
    </lineage>
</organism>
<accession>A0A3D8J3A1</accession>
<dbReference type="AlphaFoldDB" id="A0A3D8J3A1"/>
<gene>
    <name evidence="2" type="ORF">CQA66_05770</name>
</gene>
<evidence type="ECO:0008006" key="4">
    <source>
        <dbReference type="Google" id="ProtNLM"/>
    </source>
</evidence>
<keyword evidence="3" id="KW-1185">Reference proteome</keyword>
<dbReference type="GO" id="GO:0071973">
    <property type="term" value="P:bacterial-type flagellum-dependent cell motility"/>
    <property type="evidence" value="ECO:0007669"/>
    <property type="project" value="InterPro"/>
</dbReference>
<evidence type="ECO:0000313" key="2">
    <source>
        <dbReference type="EMBL" id="RDU71968.1"/>
    </source>
</evidence>
<dbReference type="GO" id="GO:0009288">
    <property type="term" value="C:bacterial-type flagellum"/>
    <property type="evidence" value="ECO:0007669"/>
    <property type="project" value="InterPro"/>
</dbReference>
<name>A0A3D8J3A1_9HELI</name>
<dbReference type="RefSeq" id="WP_104762912.1">
    <property type="nucleotide sequence ID" value="NZ_FZPM01000011.1"/>
</dbReference>
<evidence type="ECO:0000313" key="3">
    <source>
        <dbReference type="Proteomes" id="UP000256424"/>
    </source>
</evidence>
<evidence type="ECO:0000256" key="1">
    <source>
        <dbReference type="SAM" id="Coils"/>
    </source>
</evidence>
<dbReference type="EMBL" id="NXLW01000009">
    <property type="protein sequence ID" value="RDU71968.1"/>
    <property type="molecule type" value="Genomic_DNA"/>
</dbReference>
<dbReference type="Pfam" id="PF02050">
    <property type="entry name" value="FliJ"/>
    <property type="match status" value="1"/>
</dbReference>
<proteinExistence type="predicted"/>
<reference evidence="2 3" key="1">
    <citation type="submission" date="2018-04" db="EMBL/GenBank/DDBJ databases">
        <title>Novel Campyloabacter and Helicobacter Species and Strains.</title>
        <authorList>
            <person name="Mannion A.J."/>
            <person name="Shen Z."/>
            <person name="Fox J.G."/>
        </authorList>
    </citation>
    <scope>NUCLEOTIDE SEQUENCE [LARGE SCALE GENOMIC DNA]</scope>
    <source>
        <strain evidence="2 3">MIT 97-5075</strain>
    </source>
</reference>
<dbReference type="OrthoDB" id="5325382at2"/>
<protein>
    <recommendedName>
        <fullName evidence="4">Flagellar FliJ protein</fullName>
    </recommendedName>
</protein>
<comment type="caution">
    <text evidence="2">The sequence shown here is derived from an EMBL/GenBank/DDBJ whole genome shotgun (WGS) entry which is preliminary data.</text>
</comment>
<feature type="coiled-coil region" evidence="1">
    <location>
        <begin position="65"/>
        <end position="92"/>
    </location>
</feature>
<sequence>MLVKLVGLVKIAKQKLLEQERMLLDNQARIMKMRTQIDVVNAQIAQVSFPSKGHFGLYQIQMAGVQAYLYEIEEIRKQIAFLLKEQEVIKQNIRIAHINHEKMVYIYNQEKNKRDAHIKNLEEKRLDELTTILHARNK</sequence>
<dbReference type="Proteomes" id="UP000256424">
    <property type="component" value="Unassembled WGS sequence"/>
</dbReference>
<keyword evidence="1" id="KW-0175">Coiled coil</keyword>
<dbReference type="InterPro" id="IPR012823">
    <property type="entry name" value="Flagell_FliJ"/>
</dbReference>